<evidence type="ECO:0000313" key="3">
    <source>
        <dbReference type="Proteomes" id="UP000585050"/>
    </source>
</evidence>
<gene>
    <name evidence="2" type="ORF">HGP29_16400</name>
</gene>
<name>A0A7X8SMC7_9BACT</name>
<keyword evidence="3" id="KW-1185">Reference proteome</keyword>
<feature type="chain" id="PRO_5031481907" description="Glutamine cyclotransferase" evidence="1">
    <location>
        <begin position="20"/>
        <end position="259"/>
    </location>
</feature>
<evidence type="ECO:0000313" key="2">
    <source>
        <dbReference type="EMBL" id="NLR92801.1"/>
    </source>
</evidence>
<feature type="signal peptide" evidence="1">
    <location>
        <begin position="1"/>
        <end position="19"/>
    </location>
</feature>
<dbReference type="RefSeq" id="WP_168883519.1">
    <property type="nucleotide sequence ID" value="NZ_JABAIL010000005.1"/>
</dbReference>
<comment type="caution">
    <text evidence="2">The sequence shown here is derived from an EMBL/GenBank/DDBJ whole genome shotgun (WGS) entry which is preliminary data.</text>
</comment>
<reference evidence="2 3" key="1">
    <citation type="submission" date="2020-04" db="EMBL/GenBank/DDBJ databases">
        <title>Flammeovirga sp. SR4, a novel species isolated from seawater.</title>
        <authorList>
            <person name="Wang X."/>
        </authorList>
    </citation>
    <scope>NUCLEOTIDE SEQUENCE [LARGE SCALE GENOMIC DNA]</scope>
    <source>
        <strain evidence="2 3">SR4</strain>
    </source>
</reference>
<organism evidence="2 3">
    <name type="scientific">Flammeovirga agarivorans</name>
    <dbReference type="NCBI Taxonomy" id="2726742"/>
    <lineage>
        <taxon>Bacteria</taxon>
        <taxon>Pseudomonadati</taxon>
        <taxon>Bacteroidota</taxon>
        <taxon>Cytophagia</taxon>
        <taxon>Cytophagales</taxon>
        <taxon>Flammeovirgaceae</taxon>
        <taxon>Flammeovirga</taxon>
    </lineage>
</organism>
<dbReference type="EMBL" id="JABAIL010000005">
    <property type="protein sequence ID" value="NLR92801.1"/>
    <property type="molecule type" value="Genomic_DNA"/>
</dbReference>
<dbReference type="SUPFAM" id="SSF69322">
    <property type="entry name" value="Tricorn protease domain 2"/>
    <property type="match status" value="1"/>
</dbReference>
<protein>
    <recommendedName>
        <fullName evidence="4">Glutamine cyclotransferase</fullName>
    </recommendedName>
</protein>
<dbReference type="AlphaFoldDB" id="A0A7X8SMC7"/>
<sequence>MKRLYITFVLGLLFFSVKAQEEIKKYDAPHARQAVAATEEFFFVIDNNVIVKRDIKDGKEIKRWENKRLKHLNSAYIQNDTLFCAHSNYPSIPMHSSIEMWDINTLEHIGSHSFGIDIGSCTWIVQHEQHWYVMFVHYANEGKMQKNRDVSWSQLIKYDLNWNRKEGWVLPKELIEKVSPYSISGGIILEDNSLLCTHHHFKELYKLQFPKMGSTLVWEETIPTEIRGQGIALDPNGNLWGIDKKSREVIKEKLTTIGK</sequence>
<proteinExistence type="predicted"/>
<accession>A0A7X8SMC7</accession>
<evidence type="ECO:0008006" key="4">
    <source>
        <dbReference type="Google" id="ProtNLM"/>
    </source>
</evidence>
<evidence type="ECO:0000256" key="1">
    <source>
        <dbReference type="SAM" id="SignalP"/>
    </source>
</evidence>
<dbReference type="Proteomes" id="UP000585050">
    <property type="component" value="Unassembled WGS sequence"/>
</dbReference>
<keyword evidence="1" id="KW-0732">Signal</keyword>